<dbReference type="GO" id="GO:0046521">
    <property type="term" value="P:sphingoid catabolic process"/>
    <property type="evidence" value="ECO:0007669"/>
    <property type="project" value="TreeGrafter"/>
</dbReference>
<dbReference type="InterPro" id="IPR009305">
    <property type="entry name" value="Mpo1-like"/>
</dbReference>
<reference evidence="2 3" key="1">
    <citation type="submission" date="2015-06" db="EMBL/GenBank/DDBJ databases">
        <title>Talaromyces atroroseus IBT 11181 draft genome.</title>
        <authorList>
            <person name="Rasmussen K.B."/>
            <person name="Rasmussen S."/>
            <person name="Petersen B."/>
            <person name="Sicheritz-Ponten T."/>
            <person name="Mortensen U.H."/>
            <person name="Thrane U."/>
        </authorList>
    </citation>
    <scope>NUCLEOTIDE SEQUENCE [LARGE SCALE GENOMIC DNA]</scope>
    <source>
        <strain evidence="2 3">IBT 11181</strain>
    </source>
</reference>
<evidence type="ECO:0000313" key="3">
    <source>
        <dbReference type="Proteomes" id="UP000214365"/>
    </source>
</evidence>
<feature type="transmembrane region" description="Helical" evidence="1">
    <location>
        <begin position="67"/>
        <end position="90"/>
    </location>
</feature>
<dbReference type="AlphaFoldDB" id="A0A225AVG7"/>
<dbReference type="EMBL" id="LFMY01000009">
    <property type="protein sequence ID" value="OKL58425.1"/>
    <property type="molecule type" value="Genomic_DNA"/>
</dbReference>
<keyword evidence="1" id="KW-0472">Membrane</keyword>
<gene>
    <name evidence="2" type="ORF">UA08_06110</name>
</gene>
<accession>A0A225AVG7</accession>
<dbReference type="GO" id="GO:0005783">
    <property type="term" value="C:endoplasmic reticulum"/>
    <property type="evidence" value="ECO:0007669"/>
    <property type="project" value="TreeGrafter"/>
</dbReference>
<dbReference type="PANTHER" id="PTHR28026:SF9">
    <property type="entry name" value="2-HYDROXY-PALMITIC ACID DIOXYGENASE MPO1"/>
    <property type="match status" value="1"/>
</dbReference>
<dbReference type="GO" id="GO:0016020">
    <property type="term" value="C:membrane"/>
    <property type="evidence" value="ECO:0007669"/>
    <property type="project" value="GOC"/>
</dbReference>
<dbReference type="Pfam" id="PF06127">
    <property type="entry name" value="Mpo1-like"/>
    <property type="match status" value="1"/>
</dbReference>
<keyword evidence="1" id="KW-1133">Transmembrane helix</keyword>
<feature type="transmembrane region" description="Helical" evidence="1">
    <location>
        <begin position="102"/>
        <end position="121"/>
    </location>
</feature>
<protein>
    <recommendedName>
        <fullName evidence="4">Endoplasmic reticulum membrane protein</fullName>
    </recommendedName>
</protein>
<dbReference type="Proteomes" id="UP000214365">
    <property type="component" value="Unassembled WGS sequence"/>
</dbReference>
<dbReference type="RefSeq" id="XP_020118546.1">
    <property type="nucleotide sequence ID" value="XM_020268397.1"/>
</dbReference>
<name>A0A225AVG7_TALAT</name>
<keyword evidence="3" id="KW-1185">Reference proteome</keyword>
<feature type="transmembrane region" description="Helical" evidence="1">
    <location>
        <begin position="141"/>
        <end position="161"/>
    </location>
</feature>
<keyword evidence="1" id="KW-0812">Transmembrane</keyword>
<dbReference type="GeneID" id="31005866"/>
<organism evidence="2 3">
    <name type="scientific">Talaromyces atroroseus</name>
    <dbReference type="NCBI Taxonomy" id="1441469"/>
    <lineage>
        <taxon>Eukaryota</taxon>
        <taxon>Fungi</taxon>
        <taxon>Dikarya</taxon>
        <taxon>Ascomycota</taxon>
        <taxon>Pezizomycotina</taxon>
        <taxon>Eurotiomycetes</taxon>
        <taxon>Eurotiomycetidae</taxon>
        <taxon>Eurotiales</taxon>
        <taxon>Trichocomaceae</taxon>
        <taxon>Talaromyces</taxon>
        <taxon>Talaromyces sect. Trachyspermi</taxon>
    </lineage>
</organism>
<dbReference type="PANTHER" id="PTHR28026">
    <property type="entry name" value="DUF962 DOMAIN PROTEIN (AFU_ORTHOLOGUE AFUA_8G05310)"/>
    <property type="match status" value="1"/>
</dbReference>
<sequence length="186" mass="20831">MALDLERQLVFYGAYHHNPVNIRIHMIFVPVILITSFQIFTNTPTLITLPDALQYKYLPLNGGTIGAIVYSLGYILLEPVVGLVSVPLLLGAAAYMNYLTMTYGAAATSWSVGIHVVSWIAQFVGHGAYEGRSPALLDNLFQALFLAPLFVFLEYLFIFGYRPELQRRVESAVQKKIAQFKNEKSK</sequence>
<feature type="transmembrane region" description="Helical" evidence="1">
    <location>
        <begin position="27"/>
        <end position="47"/>
    </location>
</feature>
<comment type="caution">
    <text evidence="2">The sequence shown here is derived from an EMBL/GenBank/DDBJ whole genome shotgun (WGS) entry which is preliminary data.</text>
</comment>
<evidence type="ECO:0000256" key="1">
    <source>
        <dbReference type="SAM" id="Phobius"/>
    </source>
</evidence>
<evidence type="ECO:0000313" key="2">
    <source>
        <dbReference type="EMBL" id="OKL58425.1"/>
    </source>
</evidence>
<evidence type="ECO:0008006" key="4">
    <source>
        <dbReference type="Google" id="ProtNLM"/>
    </source>
</evidence>
<proteinExistence type="predicted"/>
<dbReference type="OrthoDB" id="2124888at2759"/>